<protein>
    <submittedName>
        <fullName evidence="3">Uncharacterized protein</fullName>
    </submittedName>
</protein>
<geneLocation type="plasmid" evidence="3 4">
    <name>pECL_B</name>
</geneLocation>
<name>A0A0H3CV56_ENTCC</name>
<keyword evidence="3" id="KW-0614">Plasmid</keyword>
<dbReference type="EnsemblBacteria" id="ADF65053">
    <property type="protein sequence ID" value="ADF65053"/>
    <property type="gene ID" value="ECL_B091"/>
</dbReference>
<dbReference type="PATRIC" id="fig|716541.4.peg.279"/>
<dbReference type="AlphaFoldDB" id="A0A0H3CV56"/>
<dbReference type="Proteomes" id="UP000002363">
    <property type="component" value="Plasmid pECL_B"/>
</dbReference>
<keyword evidence="2" id="KW-0472">Membrane</keyword>
<sequence length="70" mass="7545">MDKAKINDEPAAAPQRKPGTISPRVFFGGFLLGGIVGLGLSLMYDYKAMQAVSVAAMCIGFYYLVTKRAK</sequence>
<gene>
    <name evidence="3" type="ordered locus">ECL_B091</name>
</gene>
<feature type="transmembrane region" description="Helical" evidence="2">
    <location>
        <begin position="48"/>
        <end position="65"/>
    </location>
</feature>
<dbReference type="KEGG" id="enc:ECL_B091"/>
<reference evidence="3 4" key="1">
    <citation type="journal article" date="2010" name="J. Bacteriol.">
        <title>Complete genome sequence of Enterobacter cloacae subsp. cloacae type strain ATCC 13047.</title>
        <authorList>
            <person name="Ren Y."/>
            <person name="Ren Y."/>
            <person name="Zhou Z."/>
            <person name="Guo X."/>
            <person name="Li Y."/>
            <person name="Feng L."/>
            <person name="Wang L."/>
        </authorList>
    </citation>
    <scope>NUCLEOTIDE SEQUENCE [LARGE SCALE GENOMIC DNA]</scope>
    <source>
        <strain evidence="4">ATCC 13047 / DSM 30054 / NBRC 13535 / NCTC 10005 / WDCM 00083 / NCDC 279-56</strain>
        <plasmid evidence="3">pECL_B</plasmid>
    </source>
</reference>
<keyword evidence="2" id="KW-0812">Transmembrane</keyword>
<dbReference type="RefSeq" id="WP_013087361.1">
    <property type="nucleotide sequence ID" value="NC_014108.1"/>
</dbReference>
<evidence type="ECO:0000313" key="4">
    <source>
        <dbReference type="Proteomes" id="UP000002363"/>
    </source>
</evidence>
<dbReference type="HOGENOM" id="CLU_2751451_0_0_6"/>
<evidence type="ECO:0000256" key="2">
    <source>
        <dbReference type="SAM" id="Phobius"/>
    </source>
</evidence>
<feature type="region of interest" description="Disordered" evidence="1">
    <location>
        <begin position="1"/>
        <end position="20"/>
    </location>
</feature>
<dbReference type="EMBL" id="CP001920">
    <property type="protein sequence ID" value="ADF65053.1"/>
    <property type="molecule type" value="Genomic_DNA"/>
</dbReference>
<feature type="transmembrane region" description="Helical" evidence="2">
    <location>
        <begin position="21"/>
        <end position="42"/>
    </location>
</feature>
<accession>A0A0H3CV56</accession>
<keyword evidence="4" id="KW-1185">Reference proteome</keyword>
<proteinExistence type="predicted"/>
<keyword evidence="2" id="KW-1133">Transmembrane helix</keyword>
<evidence type="ECO:0000313" key="3">
    <source>
        <dbReference type="EMBL" id="ADF65053.1"/>
    </source>
</evidence>
<evidence type="ECO:0000256" key="1">
    <source>
        <dbReference type="SAM" id="MobiDB-lite"/>
    </source>
</evidence>
<organism evidence="3 4">
    <name type="scientific">Enterobacter cloacae subsp. cloacae (strain ATCC 13047 / DSM 30054 / NBRC 13535 / NCTC 10005 / WDCM 00083 / NCDC 279-56)</name>
    <dbReference type="NCBI Taxonomy" id="716541"/>
    <lineage>
        <taxon>Bacteria</taxon>
        <taxon>Pseudomonadati</taxon>
        <taxon>Pseudomonadota</taxon>
        <taxon>Gammaproteobacteria</taxon>
        <taxon>Enterobacterales</taxon>
        <taxon>Enterobacteriaceae</taxon>
        <taxon>Enterobacter</taxon>
        <taxon>Enterobacter cloacae complex</taxon>
    </lineage>
</organism>